<dbReference type="EMBL" id="CP144753">
    <property type="protein sequence ID" value="WVZ91945.1"/>
    <property type="molecule type" value="Genomic_DNA"/>
</dbReference>
<feature type="region of interest" description="Disordered" evidence="1">
    <location>
        <begin position="89"/>
        <end position="112"/>
    </location>
</feature>
<proteinExistence type="predicted"/>
<evidence type="ECO:0000313" key="3">
    <source>
        <dbReference type="Proteomes" id="UP001341281"/>
    </source>
</evidence>
<reference evidence="2 3" key="1">
    <citation type="submission" date="2024-02" db="EMBL/GenBank/DDBJ databases">
        <title>High-quality chromosome-scale genome assembly of Pensacola bahiagrass (Paspalum notatum Flugge var. saurae).</title>
        <authorList>
            <person name="Vega J.M."/>
            <person name="Podio M."/>
            <person name="Orjuela J."/>
            <person name="Siena L.A."/>
            <person name="Pessino S.C."/>
            <person name="Combes M.C."/>
            <person name="Mariac C."/>
            <person name="Albertini E."/>
            <person name="Pupilli F."/>
            <person name="Ortiz J.P.A."/>
            <person name="Leblanc O."/>
        </authorList>
    </citation>
    <scope>NUCLEOTIDE SEQUENCE [LARGE SCALE GENOMIC DNA]</scope>
    <source>
        <strain evidence="2">R1</strain>
        <tissue evidence="2">Leaf</tissue>
    </source>
</reference>
<sequence>MPTKGSINCYDLMLLPFQDDKSLTQANQINYGDHYYLSRTVSTFLYREAISSELTPRTKRFSKTSKETSIVGMQQQDEFKLKIYQNRRTGAASTPDPQHIHGQIELTGLASP</sequence>
<organism evidence="2 3">
    <name type="scientific">Paspalum notatum var. saurae</name>
    <dbReference type="NCBI Taxonomy" id="547442"/>
    <lineage>
        <taxon>Eukaryota</taxon>
        <taxon>Viridiplantae</taxon>
        <taxon>Streptophyta</taxon>
        <taxon>Embryophyta</taxon>
        <taxon>Tracheophyta</taxon>
        <taxon>Spermatophyta</taxon>
        <taxon>Magnoliopsida</taxon>
        <taxon>Liliopsida</taxon>
        <taxon>Poales</taxon>
        <taxon>Poaceae</taxon>
        <taxon>PACMAD clade</taxon>
        <taxon>Panicoideae</taxon>
        <taxon>Andropogonodae</taxon>
        <taxon>Paspaleae</taxon>
        <taxon>Paspalinae</taxon>
        <taxon>Paspalum</taxon>
    </lineage>
</organism>
<evidence type="ECO:0000313" key="2">
    <source>
        <dbReference type="EMBL" id="WVZ91945.1"/>
    </source>
</evidence>
<name>A0AAQ3XBA1_PASNO</name>
<accession>A0AAQ3XBA1</accession>
<dbReference type="AlphaFoldDB" id="A0AAQ3XBA1"/>
<keyword evidence="3" id="KW-1185">Reference proteome</keyword>
<gene>
    <name evidence="2" type="ORF">U9M48_038052</name>
</gene>
<evidence type="ECO:0000256" key="1">
    <source>
        <dbReference type="SAM" id="MobiDB-lite"/>
    </source>
</evidence>
<protein>
    <submittedName>
        <fullName evidence="2">Uncharacterized protein</fullName>
    </submittedName>
</protein>
<dbReference type="Proteomes" id="UP001341281">
    <property type="component" value="Chromosome 09"/>
</dbReference>